<evidence type="ECO:0000313" key="6">
    <source>
        <dbReference type="Proteomes" id="UP001530377"/>
    </source>
</evidence>
<dbReference type="InterPro" id="IPR025704">
    <property type="entry name" value="E3_Ub_ligase_UBR4_C"/>
</dbReference>
<feature type="region of interest" description="Disordered" evidence="3">
    <location>
        <begin position="853"/>
        <end position="930"/>
    </location>
</feature>
<feature type="region of interest" description="Disordered" evidence="3">
    <location>
        <begin position="1193"/>
        <end position="1226"/>
    </location>
</feature>
<keyword evidence="6" id="KW-1185">Reference proteome</keyword>
<feature type="coiled-coil region" evidence="2">
    <location>
        <begin position="1823"/>
        <end position="1857"/>
    </location>
</feature>
<keyword evidence="1" id="KW-0479">Metal-binding</keyword>
<dbReference type="Pfam" id="PF13764">
    <property type="entry name" value="E3_UbLigase_R4"/>
    <property type="match status" value="3"/>
</dbReference>
<feature type="region of interest" description="Disordered" evidence="3">
    <location>
        <begin position="94"/>
        <end position="157"/>
    </location>
</feature>
<feature type="domain" description="E3 ubiquitin ligase UBR4 C-terminal" evidence="4">
    <location>
        <begin position="1225"/>
        <end position="1396"/>
    </location>
</feature>
<proteinExistence type="inferred from homology"/>
<feature type="region of interest" description="Disordered" evidence="3">
    <location>
        <begin position="1"/>
        <end position="23"/>
    </location>
</feature>
<evidence type="ECO:0000256" key="3">
    <source>
        <dbReference type="SAM" id="MobiDB-lite"/>
    </source>
</evidence>
<keyword evidence="2" id="KW-0175">Coiled coil</keyword>
<dbReference type="Pfam" id="PF14555">
    <property type="entry name" value="UBA_4"/>
    <property type="match status" value="1"/>
</dbReference>
<comment type="caution">
    <text evidence="5">The sequence shown here is derived from an EMBL/GenBank/DDBJ whole genome shotgun (WGS) entry which is preliminary data.</text>
</comment>
<dbReference type="InterPro" id="IPR045189">
    <property type="entry name" value="UBR4-like"/>
</dbReference>
<dbReference type="PANTHER" id="PTHR21725:SF1">
    <property type="entry name" value="E3 UBIQUITIN-PROTEIN LIGASE UBR4"/>
    <property type="match status" value="1"/>
</dbReference>
<feature type="region of interest" description="Disordered" evidence="3">
    <location>
        <begin position="582"/>
        <end position="626"/>
    </location>
</feature>
<feature type="compositionally biased region" description="Low complexity" evidence="3">
    <location>
        <begin position="988"/>
        <end position="1007"/>
    </location>
</feature>
<feature type="region of interest" description="Disordered" evidence="3">
    <location>
        <begin position="1438"/>
        <end position="1457"/>
    </location>
</feature>
<feature type="compositionally biased region" description="Basic and acidic residues" evidence="3">
    <location>
        <begin position="498"/>
        <end position="515"/>
    </location>
</feature>
<dbReference type="GO" id="GO:0008270">
    <property type="term" value="F:zinc ion binding"/>
    <property type="evidence" value="ECO:0007669"/>
    <property type="project" value="UniProtKB-KW"/>
</dbReference>
<reference evidence="5 6" key="1">
    <citation type="submission" date="2024-10" db="EMBL/GenBank/DDBJ databases">
        <title>Updated reference genomes for cyclostephanoid diatoms.</title>
        <authorList>
            <person name="Roberts W.R."/>
            <person name="Alverson A.J."/>
        </authorList>
    </citation>
    <scope>NUCLEOTIDE SEQUENCE [LARGE SCALE GENOMIC DNA]</scope>
    <source>
        <strain evidence="5 6">AJA228-03</strain>
    </source>
</reference>
<feature type="compositionally biased region" description="Low complexity" evidence="3">
    <location>
        <begin position="884"/>
        <end position="900"/>
    </location>
</feature>
<feature type="compositionally biased region" description="Basic and acidic residues" evidence="3">
    <location>
        <begin position="115"/>
        <end position="124"/>
    </location>
</feature>
<evidence type="ECO:0000256" key="2">
    <source>
        <dbReference type="SAM" id="Coils"/>
    </source>
</evidence>
<evidence type="ECO:0000313" key="5">
    <source>
        <dbReference type="EMBL" id="KAL3810208.1"/>
    </source>
</evidence>
<keyword evidence="1" id="KW-0863">Zinc-finger</keyword>
<dbReference type="EMBL" id="JALLPB020000346">
    <property type="protein sequence ID" value="KAL3810208.1"/>
    <property type="molecule type" value="Genomic_DNA"/>
</dbReference>
<dbReference type="Gene3D" id="1.10.8.10">
    <property type="entry name" value="DNA helicase RuvA subunit, C-terminal domain"/>
    <property type="match status" value="1"/>
</dbReference>
<accession>A0ABD3RBL3</accession>
<feature type="compositionally biased region" description="Gly residues" evidence="3">
    <location>
        <begin position="1"/>
        <end position="12"/>
    </location>
</feature>
<feature type="compositionally biased region" description="Basic and acidic residues" evidence="3">
    <location>
        <begin position="703"/>
        <end position="714"/>
    </location>
</feature>
<name>A0ABD3RBL3_9STRA</name>
<feature type="region of interest" description="Disordered" evidence="3">
    <location>
        <begin position="693"/>
        <end position="718"/>
    </location>
</feature>
<dbReference type="PROSITE" id="PS52043">
    <property type="entry name" value="UBR4_E3"/>
    <property type="match status" value="1"/>
</dbReference>
<feature type="compositionally biased region" description="Gly residues" evidence="3">
    <location>
        <begin position="105"/>
        <end position="114"/>
    </location>
</feature>
<comment type="similarity">
    <text evidence="1">Belongs to the UBR4 family.</text>
</comment>
<feature type="compositionally biased region" description="Low complexity" evidence="3">
    <location>
        <begin position="921"/>
        <end position="930"/>
    </location>
</feature>
<organism evidence="5 6">
    <name type="scientific">Cyclostephanos tholiformis</name>
    <dbReference type="NCBI Taxonomy" id="382380"/>
    <lineage>
        <taxon>Eukaryota</taxon>
        <taxon>Sar</taxon>
        <taxon>Stramenopiles</taxon>
        <taxon>Ochrophyta</taxon>
        <taxon>Bacillariophyta</taxon>
        <taxon>Coscinodiscophyceae</taxon>
        <taxon>Thalassiosirophycidae</taxon>
        <taxon>Stephanodiscales</taxon>
        <taxon>Stephanodiscaceae</taxon>
        <taxon>Cyclostephanos</taxon>
    </lineage>
</organism>
<evidence type="ECO:0000259" key="4">
    <source>
        <dbReference type="Pfam" id="PF13764"/>
    </source>
</evidence>
<feature type="compositionally biased region" description="Low complexity" evidence="3">
    <location>
        <begin position="951"/>
        <end position="962"/>
    </location>
</feature>
<feature type="region of interest" description="Disordered" evidence="3">
    <location>
        <begin position="942"/>
        <end position="962"/>
    </location>
</feature>
<dbReference type="PANTHER" id="PTHR21725">
    <property type="entry name" value="E3 UBIQUITIN-PROTEIN LIGASE UBR4"/>
    <property type="match status" value="1"/>
</dbReference>
<gene>
    <name evidence="5" type="ORF">ACHAXA_006348</name>
</gene>
<feature type="compositionally biased region" description="Acidic residues" evidence="3">
    <location>
        <begin position="125"/>
        <end position="135"/>
    </location>
</feature>
<feature type="region of interest" description="Disordered" evidence="3">
    <location>
        <begin position="281"/>
        <end position="301"/>
    </location>
</feature>
<feature type="region of interest" description="UBR4 E3 catalytic module" evidence="1">
    <location>
        <begin position="1747"/>
        <end position="2454"/>
    </location>
</feature>
<protein>
    <recommendedName>
        <fullName evidence="4">E3 ubiquitin ligase UBR4 C-terminal domain-containing protein</fullName>
    </recommendedName>
</protein>
<sequence length="2454" mass="264669">MRGDVPSGGGDNAKGEDLVNDDDIDVPGGEGGGAAMIDDFLSFTGTSDRIVARRYLEMSDGRLETAVGLFVDHGGEMAGGMGIGMEMMMFDGGGRERGGVDFDDGGGAAGGSSGGEERENKGGEKEEEEEEEEEGMPNLDNERAMPHPGGGNVDDDGEGGVCPDARGGAITTAEIVVGSALREYRAYRTLRRALLRHSMERRRLRLEQRRVLQSCITPPEPSRPPAEMMTLDDVRLGMSTLDIDHHHGTRHFLFQSLLHPSLPVRRASARMILHNHHRVLQRRHGAANGGRGATTRGNDESDDGLQEALIVLLHSLMFGEAPYQQQHHPALGLHRQHTEEKTPPFMMMPQPAKMMIPHYKNQPEGGDPALQIMGMLTWLICDGCFSNIVVCDELRLEQQRLLQRQHGNPPPSAQRDDAMATKIMGHGTAGNIRNVIMSEKIDDSVLSRTYLQESSADRGIEFFVARGGLRWACGSIVRLVHVLVHGLTSPTPLVGGENDSKCSGSDDARDRDVHHHYGNRNQHEGQVTASREPLNEITSRTVQTRLLLLIDLVYRLVLFGSVPAAVDRRGLLSAAIGEDGGDDVGGCGGEDDRGKKGGKWGSGLRGPSKFENAEASTGGGRPSLRAKTSELYDSLPRSGGVAAPLLLRQSLRPSIMGNPLLATASGGGAKRSFRGASGGGGGTLANLGVASSSGGGSIVGSDLRNEAATEENRRRKDHRRAALERVNNLFWSSTLPAAICVLPPAPSEPTTAPAVNSHDGIMTFLSTSPLASASVVKLSPLACLIAAHEILRSRPLSHSTLATNNQLRSIEKGIAILGRIVDPNASNALVVVDDSPWGLAGILLGGGNGFCRTGSDDDDRAVKRDRKRGRTPSHDSHRSLNSSTPALYTAETTTTRSFPPRRTDSSHAPTVGHHRAKRTRTATATSTRDSSLLERLTRVDGSAASSISNPAARSARGEAAATTVSLSARSSTYASRYRSAMESMMRSSTTGAVVSGSATSTSATVSSRYDRDGSLNRLLASAGGGTLRTERLESSRPGGRGASGSDCASSGPEGLSSIELASRKHERQQRFLCAAMSILAAQYSELIDSGADSEKREVGSKTRPWLESTPSFGTCCNSMREFSIFAKPCTTIIIPPLLTSNAEQSLLKSLCNIVKPPRKPLNLKIFLRRAPTQEEFFRGSLNRNPIALSSLHAAGAASNGRGGTGSSSGEERRTTNGGGGSSDEPLVSDLRLHIAKELQMEDSAELLELLVANKILDVKLKLRVVHQVLWRRYVEENATSASSLGVAGAGPSHQMISTGSGLSMIFSSSGLVSARNRANASGEVSSVGSDDNTILESFPPMVVTYRLAGVDGEATEDKVEVEDLEDCETPSTANQSPAIMEQRMEKEFGITRMILRQNNGAAVLLASVQGTISDLLKRIRRDEVGRQRLLRNSACVKADDTASNEDGNTTREQFAKSPPCPGLVLLRHCANISDNRKMMLANRAPTILLRILLDILNAMNRSSGTTVKRLAGRKRSSTFDFSTSSVNVSPVKRVHHVEGNPTTDSLQEIIEMLASDISSEISDESKNVKFVNLNDFESCNIQQAAGFGQQDENRTLPLVLKSLHSTDLSPPLRKVIAKLLPFLTYGQISQSKELASYFNRYVNVDRLGMMSGSEPSKEQDELLQFDVLMNTFVETAINLPPVPVCDNLREELIHNGFVERVRCFLLEDAPCQPPSWSPALYSISSNVLNESLSMELREEWRFYFDRPGLSHAFRILTGLCARHRATQLLLSDISTENTNEVILSNYEDDVLSLLTLCHWVESTSDNTLSNIKNPNGILAETLLDALKEENELCAKKIDAIRKKTRDRKRELAELRRNKALVGMSAFGKVAVAAVSVSKTASTASVHGHSGDSLEANVVDPESSENRSMFASMFSSLVPSFNQPRTRASFAQGPAAASLIPRQSTTQPSWMAEMEAMADEAGITCAVCQEGRTLQPSELLGMYAYMKKVSIPSNQGGGKGDTDGTVLLLSLPKSLPNSLMSSSDTEALFARARSAANALEGTSHALSSMRLSTSTPSTGGGAGISSKTNYYTTTVSAGNAIHLSCHKKAKAADRNHPKAPKSEWEGASLRNSRVTCNVVIPLVSSKTSEVPLIAVETALADYNACIVNTLGTRPKSIFWNCLHDVRFLLLRMAHGETLGADCGGGSSSSNFLLMLYQLYSADLFAKNAEHAESLEVSLHARGLSAGFLVGVSMLDDPCFDRIDTRMKRLERGVADAAPMAAILSILFFNAEDTPIGCSATTTHDLCGSKARQTPSPSRQWEVYKSRFLAGLLRCAGRMHSLGVTDSGCVTSRGIGDKKIERARLYKDWTSDNAESSEVSVIDTSEGGHSPRHRTMIDDYSRALRPMITLYAIFDQLSKDFIVDNCDQKTSESSERLASTLDLCYKSSDIHELLLVAEISVGNDFICKYFEKGATS</sequence>
<feature type="domain" description="E3 ubiquitin ligase UBR4 C-terminal" evidence="4">
    <location>
        <begin position="1942"/>
        <end position="2199"/>
    </location>
</feature>
<evidence type="ECO:0000256" key="1">
    <source>
        <dbReference type="PROSITE-ProRule" id="PRU01388"/>
    </source>
</evidence>
<dbReference type="Proteomes" id="UP001530377">
    <property type="component" value="Unassembled WGS sequence"/>
</dbReference>
<feature type="region of interest" description="Disordered" evidence="3">
    <location>
        <begin position="988"/>
        <end position="1055"/>
    </location>
</feature>
<feature type="domain" description="E3 ubiquitin ligase UBR4 C-terminal" evidence="4">
    <location>
        <begin position="1464"/>
        <end position="1864"/>
    </location>
</feature>
<feature type="region of interest" description="Disordered" evidence="3">
    <location>
        <begin position="493"/>
        <end position="532"/>
    </location>
</feature>
<keyword evidence="1" id="KW-0862">Zinc</keyword>